<dbReference type="Pfam" id="PF00989">
    <property type="entry name" value="PAS"/>
    <property type="match status" value="1"/>
</dbReference>
<dbReference type="PROSITE" id="PS50112">
    <property type="entry name" value="PAS"/>
    <property type="match status" value="2"/>
</dbReference>
<organism evidence="4 5">
    <name type="scientific">Halogeometricum limi</name>
    <dbReference type="NCBI Taxonomy" id="555875"/>
    <lineage>
        <taxon>Archaea</taxon>
        <taxon>Methanobacteriati</taxon>
        <taxon>Methanobacteriota</taxon>
        <taxon>Stenosarchaea group</taxon>
        <taxon>Halobacteria</taxon>
        <taxon>Halobacteriales</taxon>
        <taxon>Haloferacaceae</taxon>
        <taxon>Halogeometricum</taxon>
    </lineage>
</organism>
<dbReference type="EMBL" id="FOYS01000006">
    <property type="protein sequence ID" value="SFR66746.1"/>
    <property type="molecule type" value="Genomic_DNA"/>
</dbReference>
<dbReference type="Proteomes" id="UP000243250">
    <property type="component" value="Unassembled WGS sequence"/>
</dbReference>
<dbReference type="SUPFAM" id="SSF55781">
    <property type="entry name" value="GAF domain-like"/>
    <property type="match status" value="2"/>
</dbReference>
<dbReference type="Pfam" id="PF08448">
    <property type="entry name" value="PAS_4"/>
    <property type="match status" value="1"/>
</dbReference>
<dbReference type="SMART" id="SM00065">
    <property type="entry name" value="GAF"/>
    <property type="match status" value="1"/>
</dbReference>
<dbReference type="InterPro" id="IPR013656">
    <property type="entry name" value="PAS_4"/>
</dbReference>
<evidence type="ECO:0000256" key="1">
    <source>
        <dbReference type="ARBA" id="ARBA00023015"/>
    </source>
</evidence>
<dbReference type="PANTHER" id="PTHR34236:SF1">
    <property type="entry name" value="DIMETHYL SULFOXIDE REDUCTASE TRANSCRIPTIONAL ACTIVATOR"/>
    <property type="match status" value="1"/>
</dbReference>
<sequence length="927" mass="101746">MATSVPDGGAQFYEAVLEGSMDGFVVVNGDGVVVFVNPALELFLGHAPKSLLGRPVESFVSGDEVGFVVPPDDETGQRGERTPNRTVELVDADGRTVTVSSVVEYLTHEDAPFTACRFSLDGSDVDGERTYYAPLFEDAADPILQYSHRESTATVRAVNEAFDVAFGELGDVTGRAVFDVLAEVGAHEDVREDGTGLRPDETRLETTVRRATAGETRAYAVRSIPVERTGWHGGFVVFTEADAEAGVETTHWESTALETTLAGIAVLDADGRFAEVNRATVEMYGFDRSDALVGESWLSFYDEREAQRLETAAVPRVDETGQWAGETVARRADGTAFYQELTLTRLDDGGMFWIAQDISALEATVERLEALTQASRRLMAAETTDEIARATVETVEDVLGFDVACVRLFDPERHTFEIADSTPEARRLVETYPGFDLDASNAGRAFRNEETVRVTVDEVGLLAESTALHVPLPEYGALTVYELAAAEDEVISNHLHLLATNVCTALERTIREAELCRHEREIQSQHSELDTLNRINTLLFELTPRLMTTTTRSEVYQTVCEELAASEFYESAWVGAVTTIDGQLELLAEAGLDEGYRRSLETLPVTYVAQGTVAEAVQTKALHIARRYRDDPDEQSGTPGTRTVEAVAAVPLVRGEQIYGVLVLAASRDDVFTESIQRHLEMLGEAVGFVVGSILNSELLLSDRILELEFQTAFEDCLPVAFSKELGCRCEFEMFVPLETDRCLVYLQMSGADPEEALAVAASIDNVDDCRVVNEYDDEFLLELTAEKTIIETLMRVGAAVPSMVAEDGTARITVETSPKADVRSITETLRGQFPDAQLVTKREVSRQVRTAAELREGLKDTLTDKQLLAIETAHVAGFYNWPRGTSAKELAASLGVSAPTLHQHLRKAEQKLVEAFFAERDRHAAE</sequence>
<dbReference type="InterPro" id="IPR013767">
    <property type="entry name" value="PAS_fold"/>
</dbReference>
<dbReference type="CDD" id="cd00130">
    <property type="entry name" value="PAS"/>
    <property type="match status" value="1"/>
</dbReference>
<dbReference type="SUPFAM" id="SSF55785">
    <property type="entry name" value="PYP-like sensor domain (PAS domain)"/>
    <property type="match status" value="2"/>
</dbReference>
<dbReference type="CDD" id="cd00090">
    <property type="entry name" value="HTH_ARSR"/>
    <property type="match status" value="1"/>
</dbReference>
<dbReference type="PANTHER" id="PTHR34236">
    <property type="entry name" value="DIMETHYL SULFOXIDE REDUCTASE TRANSCRIPTIONAL ACTIVATOR"/>
    <property type="match status" value="1"/>
</dbReference>
<dbReference type="InterPro" id="IPR000014">
    <property type="entry name" value="PAS"/>
</dbReference>
<accession>A0A1I6IJ52</accession>
<dbReference type="Gene3D" id="3.30.450.40">
    <property type="match status" value="2"/>
</dbReference>
<dbReference type="Gene3D" id="3.30.450.20">
    <property type="entry name" value="PAS domain"/>
    <property type="match status" value="2"/>
</dbReference>
<dbReference type="InterPro" id="IPR007050">
    <property type="entry name" value="HTH_bacterioopsin"/>
</dbReference>
<dbReference type="SMART" id="SM00091">
    <property type="entry name" value="PAS"/>
    <property type="match status" value="3"/>
</dbReference>
<evidence type="ECO:0000313" key="5">
    <source>
        <dbReference type="Proteomes" id="UP000243250"/>
    </source>
</evidence>
<evidence type="ECO:0000259" key="3">
    <source>
        <dbReference type="PROSITE" id="PS50112"/>
    </source>
</evidence>
<dbReference type="InterPro" id="IPR031803">
    <property type="entry name" value="BAT_GAF/HTH-assoc"/>
</dbReference>
<evidence type="ECO:0000256" key="2">
    <source>
        <dbReference type="ARBA" id="ARBA00023163"/>
    </source>
</evidence>
<evidence type="ECO:0000313" key="4">
    <source>
        <dbReference type="EMBL" id="SFR66746.1"/>
    </source>
</evidence>
<dbReference type="InterPro" id="IPR035965">
    <property type="entry name" value="PAS-like_dom_sf"/>
</dbReference>
<feature type="domain" description="PAS" evidence="3">
    <location>
        <begin position="256"/>
        <end position="292"/>
    </location>
</feature>
<dbReference type="STRING" id="555875.SAMN04488124_3280"/>
<protein>
    <submittedName>
        <fullName evidence="4">PAS domain S-box-containing protein</fullName>
    </submittedName>
</protein>
<gene>
    <name evidence="4" type="ORF">SAMN04488124_3280</name>
</gene>
<dbReference type="Pfam" id="PF04967">
    <property type="entry name" value="HTH_10"/>
    <property type="match status" value="1"/>
</dbReference>
<reference evidence="5" key="1">
    <citation type="submission" date="2016-10" db="EMBL/GenBank/DDBJ databases">
        <authorList>
            <person name="Varghese N."/>
            <person name="Submissions S."/>
        </authorList>
    </citation>
    <scope>NUCLEOTIDE SEQUENCE [LARGE SCALE GENOMIC DNA]</scope>
    <source>
        <strain evidence="5">CGMCC 1.8711</strain>
    </source>
</reference>
<dbReference type="RefSeq" id="WP_089882924.1">
    <property type="nucleotide sequence ID" value="NZ_FOYS01000006.1"/>
</dbReference>
<dbReference type="NCBIfam" id="TIGR00229">
    <property type="entry name" value="sensory_box"/>
    <property type="match status" value="2"/>
</dbReference>
<dbReference type="Pfam" id="PF13185">
    <property type="entry name" value="GAF_2"/>
    <property type="match status" value="1"/>
</dbReference>
<dbReference type="InterPro" id="IPR011991">
    <property type="entry name" value="ArsR-like_HTH"/>
</dbReference>
<dbReference type="Pfam" id="PF15915">
    <property type="entry name" value="BAT"/>
    <property type="match status" value="1"/>
</dbReference>
<dbReference type="AlphaFoldDB" id="A0A1I6IJ52"/>
<dbReference type="InterPro" id="IPR029016">
    <property type="entry name" value="GAF-like_dom_sf"/>
</dbReference>
<dbReference type="OrthoDB" id="234125at2157"/>
<keyword evidence="5" id="KW-1185">Reference proteome</keyword>
<proteinExistence type="predicted"/>
<feature type="domain" description="PAS" evidence="3">
    <location>
        <begin position="9"/>
        <end position="73"/>
    </location>
</feature>
<dbReference type="InterPro" id="IPR003018">
    <property type="entry name" value="GAF"/>
</dbReference>
<keyword evidence="2" id="KW-0804">Transcription</keyword>
<keyword evidence="1" id="KW-0805">Transcription regulation</keyword>
<dbReference type="GO" id="GO:0006355">
    <property type="term" value="P:regulation of DNA-templated transcription"/>
    <property type="evidence" value="ECO:0007669"/>
    <property type="project" value="InterPro"/>
</dbReference>
<name>A0A1I6IJ52_9EURY</name>